<organism evidence="6 7">
    <name type="scientific">Fusarium torulosum</name>
    <dbReference type="NCBI Taxonomy" id="33205"/>
    <lineage>
        <taxon>Eukaryota</taxon>
        <taxon>Fungi</taxon>
        <taxon>Dikarya</taxon>
        <taxon>Ascomycota</taxon>
        <taxon>Pezizomycotina</taxon>
        <taxon>Sordariomycetes</taxon>
        <taxon>Hypocreomycetidae</taxon>
        <taxon>Hypocreales</taxon>
        <taxon>Nectriaceae</taxon>
        <taxon>Fusarium</taxon>
    </lineage>
</organism>
<dbReference type="PANTHER" id="PTHR31465">
    <property type="entry name" value="PROTEIN RTA1-RELATED"/>
    <property type="match status" value="1"/>
</dbReference>
<dbReference type="Proteomes" id="UP001187734">
    <property type="component" value="Unassembled WGS sequence"/>
</dbReference>
<comment type="caution">
    <text evidence="6">The sequence shown here is derived from an EMBL/GenBank/DDBJ whole genome shotgun (WGS) entry which is preliminary data.</text>
</comment>
<evidence type="ECO:0000256" key="5">
    <source>
        <dbReference type="SAM" id="Phobius"/>
    </source>
</evidence>
<comment type="subcellular location">
    <subcellularLocation>
        <location evidence="1">Membrane</location>
        <topology evidence="1">Multi-pass membrane protein</topology>
    </subcellularLocation>
</comment>
<keyword evidence="7" id="KW-1185">Reference proteome</keyword>
<feature type="transmembrane region" description="Helical" evidence="5">
    <location>
        <begin position="154"/>
        <end position="177"/>
    </location>
</feature>
<evidence type="ECO:0000313" key="6">
    <source>
        <dbReference type="EMBL" id="SPJ83968.1"/>
    </source>
</evidence>
<dbReference type="InterPro" id="IPR007568">
    <property type="entry name" value="RTA1"/>
</dbReference>
<reference evidence="6" key="1">
    <citation type="submission" date="2018-03" db="EMBL/GenBank/DDBJ databases">
        <authorList>
            <person name="Guldener U."/>
        </authorList>
    </citation>
    <scope>NUCLEOTIDE SEQUENCE</scope>
</reference>
<gene>
    <name evidence="6" type="ORF">FTOL_10484</name>
</gene>
<keyword evidence="3 5" id="KW-1133">Transmembrane helix</keyword>
<dbReference type="EMBL" id="ONZP01000409">
    <property type="protein sequence ID" value="SPJ83968.1"/>
    <property type="molecule type" value="Genomic_DNA"/>
</dbReference>
<feature type="transmembrane region" description="Helical" evidence="5">
    <location>
        <begin position="228"/>
        <end position="248"/>
    </location>
</feature>
<sequence length="274" mass="30469">MGLVHFEDGKVLYYPYTPSKSAGYAFVALFAIATVAHIAYICKYKAKYFIPIVLGGICETFGYYGRAWAGSLPNSPKPFMLQLMLILIAPVFICATIYMTLGKFKQNLLGKPKRKCGLTSLFVLVDVAAFCSQVGGGLVQVTGNLDIMRIGDNVVLGGLILQLVALAIYFGLIVSFHKMVCRDMPHLEGWKPFVWVLAISVFATWVRNLVRAIEYAQGFHGFISENEAMLYIFDAFLMLLVMILLLVFHPSRLLQTKGKSGSAYTMDYINVDNL</sequence>
<accession>A0AAE8MHZ5</accession>
<name>A0AAE8MHZ5_9HYPO</name>
<proteinExistence type="predicted"/>
<feature type="transmembrane region" description="Helical" evidence="5">
    <location>
        <begin position="79"/>
        <end position="101"/>
    </location>
</feature>
<feature type="transmembrane region" description="Helical" evidence="5">
    <location>
        <begin position="48"/>
        <end position="67"/>
    </location>
</feature>
<protein>
    <submittedName>
        <fullName evidence="6">Related to 7-aminocholesterol resistance protein</fullName>
    </submittedName>
</protein>
<evidence type="ECO:0000256" key="3">
    <source>
        <dbReference type="ARBA" id="ARBA00022989"/>
    </source>
</evidence>
<dbReference type="PANTHER" id="PTHR31465:SF17">
    <property type="entry name" value="DOMAIN PROTEIN, PUTATIVE (AFU_ORTHOLOGUE AFUA_5G09900)-RELATED"/>
    <property type="match status" value="1"/>
</dbReference>
<keyword evidence="2 5" id="KW-0812">Transmembrane</keyword>
<keyword evidence="4 5" id="KW-0472">Membrane</keyword>
<evidence type="ECO:0000313" key="7">
    <source>
        <dbReference type="Proteomes" id="UP001187734"/>
    </source>
</evidence>
<feature type="transmembrane region" description="Helical" evidence="5">
    <location>
        <begin position="22"/>
        <end position="41"/>
    </location>
</feature>
<dbReference type="Pfam" id="PF04479">
    <property type="entry name" value="RTA1"/>
    <property type="match status" value="1"/>
</dbReference>
<evidence type="ECO:0000256" key="1">
    <source>
        <dbReference type="ARBA" id="ARBA00004141"/>
    </source>
</evidence>
<evidence type="ECO:0000256" key="2">
    <source>
        <dbReference type="ARBA" id="ARBA00022692"/>
    </source>
</evidence>
<feature type="transmembrane region" description="Helical" evidence="5">
    <location>
        <begin position="121"/>
        <end position="142"/>
    </location>
</feature>
<dbReference type="AlphaFoldDB" id="A0AAE8MHZ5"/>
<feature type="transmembrane region" description="Helical" evidence="5">
    <location>
        <begin position="189"/>
        <end position="208"/>
    </location>
</feature>
<dbReference type="GO" id="GO:0016020">
    <property type="term" value="C:membrane"/>
    <property type="evidence" value="ECO:0007669"/>
    <property type="project" value="UniProtKB-SubCell"/>
</dbReference>
<evidence type="ECO:0000256" key="4">
    <source>
        <dbReference type="ARBA" id="ARBA00023136"/>
    </source>
</evidence>